<dbReference type="InterPro" id="IPR004701">
    <property type="entry name" value="PTS_EIIA_man-typ"/>
</dbReference>
<protein>
    <submittedName>
        <fullName evidence="9">PTS system, mannose-specific IIA component</fullName>
    </submittedName>
</protein>
<keyword evidence="10" id="KW-1185">Reference proteome</keyword>
<dbReference type="RefSeq" id="WP_207700796.1">
    <property type="nucleotide sequence ID" value="NZ_JAFREL020000001.1"/>
</dbReference>
<dbReference type="PANTHER" id="PTHR33799">
    <property type="entry name" value="PTS PERMEASE-RELATED-RELATED"/>
    <property type="match status" value="1"/>
</dbReference>
<reference evidence="9 10" key="1">
    <citation type="submission" date="2024-02" db="EMBL/GenBank/DDBJ databases">
        <title>The Genome Sequence of Enterococcus sp. DIV0159.</title>
        <authorList>
            <person name="Earl A."/>
            <person name="Manson A."/>
            <person name="Gilmore M."/>
            <person name="Sanders J."/>
            <person name="Shea T."/>
            <person name="Howe W."/>
            <person name="Livny J."/>
            <person name="Cuomo C."/>
            <person name="Neafsey D."/>
            <person name="Birren B."/>
        </authorList>
    </citation>
    <scope>NUCLEOTIDE SEQUENCE [LARGE SCALE GENOMIC DNA]</scope>
    <source>
        <strain evidence="9 10">665A</strain>
    </source>
</reference>
<dbReference type="Pfam" id="PF03610">
    <property type="entry name" value="EIIA-man"/>
    <property type="match status" value="1"/>
</dbReference>
<keyword evidence="6" id="KW-0598">Phosphotransferase system</keyword>
<dbReference type="Gene3D" id="3.40.50.510">
    <property type="entry name" value="Phosphotransferase system, mannose-type IIA component"/>
    <property type="match status" value="1"/>
</dbReference>
<evidence type="ECO:0000256" key="7">
    <source>
        <dbReference type="ARBA" id="ARBA00022777"/>
    </source>
</evidence>
<dbReference type="InterPro" id="IPR036662">
    <property type="entry name" value="PTS_EIIA_man-typ_sf"/>
</dbReference>
<dbReference type="PROSITE" id="PS51096">
    <property type="entry name" value="PTS_EIIA_TYPE_4"/>
    <property type="match status" value="1"/>
</dbReference>
<evidence type="ECO:0000313" key="9">
    <source>
        <dbReference type="EMBL" id="MEO1768689.1"/>
    </source>
</evidence>
<accession>A0ABV0EJA2</accession>
<proteinExistence type="predicted"/>
<dbReference type="EMBL" id="JAFREL020000001">
    <property type="protein sequence ID" value="MEO1768689.1"/>
    <property type="molecule type" value="Genomic_DNA"/>
</dbReference>
<comment type="caution">
    <text evidence="9">The sequence shown here is derived from an EMBL/GenBank/DDBJ whole genome shotgun (WGS) entry which is preliminary data.</text>
</comment>
<evidence type="ECO:0000256" key="2">
    <source>
        <dbReference type="ARBA" id="ARBA00022448"/>
    </source>
</evidence>
<sequence>MKEVAVVLMSHGYYAQEALKSAEMIIGELDNVATVAVTPEKDLDAVVSELQEVLETVDDSNGVLLLSDILGGTPSNVAGTIVMTKENVLGITGFNLPMLLELFVNRQKTLEEIKEILCQSHQNSFNILNDILSRKEDEEDEYTIS</sequence>
<dbReference type="InterPro" id="IPR051471">
    <property type="entry name" value="Bacterial_PTS_sugar_comp"/>
</dbReference>
<evidence type="ECO:0000256" key="5">
    <source>
        <dbReference type="ARBA" id="ARBA00022679"/>
    </source>
</evidence>
<name>A0ABV0EJA2_9ENTE</name>
<dbReference type="SUPFAM" id="SSF53062">
    <property type="entry name" value="PTS system fructose IIA component-like"/>
    <property type="match status" value="1"/>
</dbReference>
<keyword evidence="3" id="KW-0963">Cytoplasm</keyword>
<feature type="domain" description="PTS EIIA type-4" evidence="8">
    <location>
        <begin position="3"/>
        <end position="125"/>
    </location>
</feature>
<evidence type="ECO:0000313" key="10">
    <source>
        <dbReference type="Proteomes" id="UP000664357"/>
    </source>
</evidence>
<evidence type="ECO:0000256" key="4">
    <source>
        <dbReference type="ARBA" id="ARBA00022597"/>
    </source>
</evidence>
<dbReference type="CDD" id="cd00006">
    <property type="entry name" value="PTS_IIA_man"/>
    <property type="match status" value="1"/>
</dbReference>
<keyword evidence="2" id="KW-0813">Transport</keyword>
<evidence type="ECO:0000256" key="1">
    <source>
        <dbReference type="ARBA" id="ARBA00004496"/>
    </source>
</evidence>
<keyword evidence="7" id="KW-0418">Kinase</keyword>
<evidence type="ECO:0000259" key="8">
    <source>
        <dbReference type="PROSITE" id="PS51096"/>
    </source>
</evidence>
<gene>
    <name evidence="9" type="ORF">JZO67_000628</name>
</gene>
<dbReference type="PANTHER" id="PTHR33799:SF1">
    <property type="entry name" value="PTS SYSTEM MANNOSE-SPECIFIC EIIAB COMPONENT-RELATED"/>
    <property type="match status" value="1"/>
</dbReference>
<evidence type="ECO:0000256" key="3">
    <source>
        <dbReference type="ARBA" id="ARBA00022490"/>
    </source>
</evidence>
<comment type="subcellular location">
    <subcellularLocation>
        <location evidence="1">Cytoplasm</location>
    </subcellularLocation>
</comment>
<evidence type="ECO:0000256" key="6">
    <source>
        <dbReference type="ARBA" id="ARBA00022683"/>
    </source>
</evidence>
<dbReference type="InterPro" id="IPR033887">
    <property type="entry name" value="PTS_IIA_man"/>
</dbReference>
<keyword evidence="5" id="KW-0808">Transferase</keyword>
<organism evidence="9 10">
    <name type="scientific">Candidatus Enterococcus ferrettii</name>
    <dbReference type="NCBI Taxonomy" id="2815324"/>
    <lineage>
        <taxon>Bacteria</taxon>
        <taxon>Bacillati</taxon>
        <taxon>Bacillota</taxon>
        <taxon>Bacilli</taxon>
        <taxon>Lactobacillales</taxon>
        <taxon>Enterococcaceae</taxon>
        <taxon>Enterococcus</taxon>
    </lineage>
</organism>
<dbReference type="Proteomes" id="UP000664357">
    <property type="component" value="Unassembled WGS sequence"/>
</dbReference>
<keyword evidence="4" id="KW-0762">Sugar transport</keyword>